<name>A0ACC2W6I0_9TREE</name>
<protein>
    <submittedName>
        <fullName evidence="1">Uncharacterized protein</fullName>
    </submittedName>
</protein>
<dbReference type="Proteomes" id="UP001230649">
    <property type="component" value="Unassembled WGS sequence"/>
</dbReference>
<dbReference type="EMBL" id="JASBWS010000037">
    <property type="protein sequence ID" value="KAJ9107242.1"/>
    <property type="molecule type" value="Genomic_DNA"/>
</dbReference>
<evidence type="ECO:0000313" key="2">
    <source>
        <dbReference type="Proteomes" id="UP001230649"/>
    </source>
</evidence>
<reference evidence="1" key="1">
    <citation type="submission" date="2023-04" db="EMBL/GenBank/DDBJ databases">
        <title>Draft Genome sequencing of Naganishia species isolated from polar environments using Oxford Nanopore Technology.</title>
        <authorList>
            <person name="Leo P."/>
            <person name="Venkateswaran K."/>
        </authorList>
    </citation>
    <scope>NUCLEOTIDE SEQUENCE</scope>
    <source>
        <strain evidence="1">MNA-CCFEE 5262</strain>
    </source>
</reference>
<sequence length="200" mass="21857">MSDNESIASGWTTSLLYTATQFLLSLNPSYTPTTGPGGHPNDQWPAWFPYGTIVVCHKYPWFSNPRTLTQKKAILVCSVPANKSSKTFLCTVVLTFEDNPFGTTAHLAIEFGILNDDVYVSCMIGGTQYATTEDFSGFTSDETKLNAAQAYVTSLVQNQDIAQEFLNQSHLAINQPGTLPALLLDAMNHTGIKARLVIRG</sequence>
<keyword evidence="2" id="KW-1185">Reference proteome</keyword>
<evidence type="ECO:0000313" key="1">
    <source>
        <dbReference type="EMBL" id="KAJ9107242.1"/>
    </source>
</evidence>
<organism evidence="1 2">
    <name type="scientific">Naganishia adeliensis</name>
    <dbReference type="NCBI Taxonomy" id="92952"/>
    <lineage>
        <taxon>Eukaryota</taxon>
        <taxon>Fungi</taxon>
        <taxon>Dikarya</taxon>
        <taxon>Basidiomycota</taxon>
        <taxon>Agaricomycotina</taxon>
        <taxon>Tremellomycetes</taxon>
        <taxon>Filobasidiales</taxon>
        <taxon>Filobasidiaceae</taxon>
        <taxon>Naganishia</taxon>
    </lineage>
</organism>
<accession>A0ACC2W6I0</accession>
<gene>
    <name evidence="1" type="ORF">QFC20_003777</name>
</gene>
<proteinExistence type="predicted"/>
<comment type="caution">
    <text evidence="1">The sequence shown here is derived from an EMBL/GenBank/DDBJ whole genome shotgun (WGS) entry which is preliminary data.</text>
</comment>